<dbReference type="AlphaFoldDB" id="A0A0A9F1F0"/>
<dbReference type="EMBL" id="GBRH01195808">
    <property type="protein sequence ID" value="JAE02088.1"/>
    <property type="molecule type" value="Transcribed_RNA"/>
</dbReference>
<name>A0A0A9F1F0_ARUDO</name>
<organism evidence="1">
    <name type="scientific">Arundo donax</name>
    <name type="common">Giant reed</name>
    <name type="synonym">Donax arundinaceus</name>
    <dbReference type="NCBI Taxonomy" id="35708"/>
    <lineage>
        <taxon>Eukaryota</taxon>
        <taxon>Viridiplantae</taxon>
        <taxon>Streptophyta</taxon>
        <taxon>Embryophyta</taxon>
        <taxon>Tracheophyta</taxon>
        <taxon>Spermatophyta</taxon>
        <taxon>Magnoliopsida</taxon>
        <taxon>Liliopsida</taxon>
        <taxon>Poales</taxon>
        <taxon>Poaceae</taxon>
        <taxon>PACMAD clade</taxon>
        <taxon>Arundinoideae</taxon>
        <taxon>Arundineae</taxon>
        <taxon>Arundo</taxon>
    </lineage>
</organism>
<accession>A0A0A9F1F0</accession>
<evidence type="ECO:0000313" key="1">
    <source>
        <dbReference type="EMBL" id="JAE02088.1"/>
    </source>
</evidence>
<proteinExistence type="predicted"/>
<reference evidence="1" key="1">
    <citation type="submission" date="2014-09" db="EMBL/GenBank/DDBJ databases">
        <authorList>
            <person name="Magalhaes I.L.F."/>
            <person name="Oliveira U."/>
            <person name="Santos F.R."/>
            <person name="Vidigal T.H.D.A."/>
            <person name="Brescovit A.D."/>
            <person name="Santos A.J."/>
        </authorList>
    </citation>
    <scope>NUCLEOTIDE SEQUENCE</scope>
    <source>
        <tissue evidence="1">Shoot tissue taken approximately 20 cm above the soil surface</tissue>
    </source>
</reference>
<protein>
    <submittedName>
        <fullName evidence="1">Uncharacterized protein</fullName>
    </submittedName>
</protein>
<reference evidence="1" key="2">
    <citation type="journal article" date="2015" name="Data Brief">
        <title>Shoot transcriptome of the giant reed, Arundo donax.</title>
        <authorList>
            <person name="Barrero R.A."/>
            <person name="Guerrero F.D."/>
            <person name="Moolhuijzen P."/>
            <person name="Goolsby J.A."/>
            <person name="Tidwell J."/>
            <person name="Bellgard S.E."/>
            <person name="Bellgard M.I."/>
        </authorList>
    </citation>
    <scope>NUCLEOTIDE SEQUENCE</scope>
    <source>
        <tissue evidence="1">Shoot tissue taken approximately 20 cm above the soil surface</tissue>
    </source>
</reference>
<sequence length="51" mass="5837">MIFTSVVQSFPVESLRGHNGQPRIIGPITNCPQTRPYYVYNVICRLDKITI</sequence>